<dbReference type="EMBL" id="JAFBDR010000002">
    <property type="protein sequence ID" value="MBM7570121.1"/>
    <property type="molecule type" value="Genomic_DNA"/>
</dbReference>
<dbReference type="InterPro" id="IPR010158">
    <property type="entry name" value="Amidase_Cbmase"/>
</dbReference>
<reference evidence="4 5" key="1">
    <citation type="submission" date="2021-01" db="EMBL/GenBank/DDBJ databases">
        <title>Genomic Encyclopedia of Type Strains, Phase IV (KMG-IV): sequencing the most valuable type-strain genomes for metagenomic binning, comparative biology and taxonomic classification.</title>
        <authorList>
            <person name="Goeker M."/>
        </authorList>
    </citation>
    <scope>NUCLEOTIDE SEQUENCE [LARGE SCALE GENOMIC DNA]</scope>
    <source>
        <strain evidence="4 5">DSM 23711</strain>
    </source>
</reference>
<dbReference type="GO" id="GO:0047652">
    <property type="term" value="F:allantoate deiminase activity"/>
    <property type="evidence" value="ECO:0007669"/>
    <property type="project" value="UniProtKB-EC"/>
</dbReference>
<evidence type="ECO:0000313" key="4">
    <source>
        <dbReference type="EMBL" id="MBM7570121.1"/>
    </source>
</evidence>
<sequence>MHINEERLWNRINELGEIGRSENGGLNRFSFTDEERQAKELIKKYMAEAGLSVREDEIGNVFGKMDGKNPNGKTVLIGSHIDTVLNGGKFDGAVGVLSGIEVLQTLNEKGITTENPLEVVAFTDEEGARFSTGLLGSEAYIGDLTYNDLADNTDNNGISIAEAMINQGYDPTNLASVKADANSIKCYLEVHIEQGKVLESKNVPVGLVTGIAGLRWLKIKINGEAGHAGTTPMALRKDPLAAAVEIIHRVEQLAKEQEQTVMTVGQFIVNPGGINVIPSNVEFTIDIRDLSEALLDQLVTQINNMTHNICAKREVTLEVENLHSVSGVDCSAEVYQSIQTTIEDKGIEVVKLPSGAIHDAMVIGKITDIGMIFLRTKDGISHTSEEWCEKEDVSMGAQVLLGSVIKLAANSFVQHG</sequence>
<gene>
    <name evidence="4" type="ORF">JOC48_000599</name>
</gene>
<dbReference type="PANTHER" id="PTHR32494:SF5">
    <property type="entry name" value="ALLANTOATE AMIDOHYDROLASE"/>
    <property type="match status" value="1"/>
</dbReference>
<proteinExistence type="inferred from homology"/>
<dbReference type="PROSITE" id="PS00758">
    <property type="entry name" value="ARGE_DAPE_CPG2_1"/>
    <property type="match status" value="1"/>
</dbReference>
<dbReference type="PANTHER" id="PTHR32494">
    <property type="entry name" value="ALLANTOATE DEIMINASE-RELATED"/>
    <property type="match status" value="1"/>
</dbReference>
<dbReference type="InterPro" id="IPR011650">
    <property type="entry name" value="Peptidase_M20_dimer"/>
</dbReference>
<keyword evidence="5" id="KW-1185">Reference proteome</keyword>
<comment type="caution">
    <text evidence="4">The sequence shown here is derived from an EMBL/GenBank/DDBJ whole genome shotgun (WGS) entry which is preliminary data.</text>
</comment>
<dbReference type="InterPro" id="IPR002933">
    <property type="entry name" value="Peptidase_M20"/>
</dbReference>
<accession>A0ABS2MW92</accession>
<name>A0ABS2MW92_9BACI</name>
<dbReference type="InterPro" id="IPR001261">
    <property type="entry name" value="ArgE/DapE_CS"/>
</dbReference>
<dbReference type="InterPro" id="IPR036264">
    <property type="entry name" value="Bact_exopeptidase_dim_dom"/>
</dbReference>
<comment type="similarity">
    <text evidence="1">Belongs to the peptidase M20 family.</text>
</comment>
<dbReference type="EC" id="3.5.3.9" evidence="4"/>
<dbReference type="CDD" id="cd03884">
    <property type="entry name" value="M20_bAS"/>
    <property type="match status" value="1"/>
</dbReference>
<dbReference type="NCBIfam" id="NF006771">
    <property type="entry name" value="PRK09290.1-5"/>
    <property type="match status" value="1"/>
</dbReference>
<protein>
    <submittedName>
        <fullName evidence="4">Allantoate deiminase</fullName>
        <ecNumber evidence="4">3.5.3.9</ecNumber>
    </submittedName>
</protein>
<dbReference type="SUPFAM" id="SSF55031">
    <property type="entry name" value="Bacterial exopeptidase dimerisation domain"/>
    <property type="match status" value="1"/>
</dbReference>
<evidence type="ECO:0000313" key="5">
    <source>
        <dbReference type="Proteomes" id="UP001296943"/>
    </source>
</evidence>
<dbReference type="PIRSF" id="PIRSF001235">
    <property type="entry name" value="Amidase_carbamoylase"/>
    <property type="match status" value="1"/>
</dbReference>
<organism evidence="4 5">
    <name type="scientific">Aquibacillus albus</name>
    <dbReference type="NCBI Taxonomy" id="1168171"/>
    <lineage>
        <taxon>Bacteria</taxon>
        <taxon>Bacillati</taxon>
        <taxon>Bacillota</taxon>
        <taxon>Bacilli</taxon>
        <taxon>Bacillales</taxon>
        <taxon>Bacillaceae</taxon>
        <taxon>Aquibacillus</taxon>
    </lineage>
</organism>
<dbReference type="Pfam" id="PF01546">
    <property type="entry name" value="Peptidase_M20"/>
    <property type="match status" value="1"/>
</dbReference>
<dbReference type="NCBIfam" id="TIGR01879">
    <property type="entry name" value="hydantase"/>
    <property type="match status" value="1"/>
</dbReference>
<evidence type="ECO:0000259" key="3">
    <source>
        <dbReference type="Pfam" id="PF07687"/>
    </source>
</evidence>
<evidence type="ECO:0000256" key="2">
    <source>
        <dbReference type="ARBA" id="ARBA00022801"/>
    </source>
</evidence>
<dbReference type="Pfam" id="PF07687">
    <property type="entry name" value="M20_dimer"/>
    <property type="match status" value="1"/>
</dbReference>
<feature type="domain" description="Peptidase M20 dimerisation" evidence="3">
    <location>
        <begin position="210"/>
        <end position="306"/>
    </location>
</feature>
<dbReference type="Proteomes" id="UP001296943">
    <property type="component" value="Unassembled WGS sequence"/>
</dbReference>
<evidence type="ECO:0000256" key="1">
    <source>
        <dbReference type="ARBA" id="ARBA00006153"/>
    </source>
</evidence>
<keyword evidence="2 4" id="KW-0378">Hydrolase</keyword>
<dbReference type="RefSeq" id="WP_204497553.1">
    <property type="nucleotide sequence ID" value="NZ_JAFBDR010000002.1"/>
</dbReference>
<dbReference type="Gene3D" id="3.40.630.10">
    <property type="entry name" value="Zn peptidases"/>
    <property type="match status" value="1"/>
</dbReference>
<dbReference type="SUPFAM" id="SSF53187">
    <property type="entry name" value="Zn-dependent exopeptidases"/>
    <property type="match status" value="1"/>
</dbReference>
<dbReference type="Gene3D" id="3.30.70.360">
    <property type="match status" value="1"/>
</dbReference>